<dbReference type="PANTHER" id="PTHR24171">
    <property type="entry name" value="ANKYRIN REPEAT DOMAIN-CONTAINING PROTEIN 39-RELATED"/>
    <property type="match status" value="1"/>
</dbReference>
<name>A0ABN8P6V4_9CNID</name>
<keyword evidence="6" id="KW-1185">Reference proteome</keyword>
<dbReference type="PROSITE" id="PS50297">
    <property type="entry name" value="ANK_REP_REGION"/>
    <property type="match status" value="1"/>
</dbReference>
<comment type="caution">
    <text evidence="5">The sequence shown here is derived from an EMBL/GenBank/DDBJ whole genome shotgun (WGS) entry which is preliminary data.</text>
</comment>
<dbReference type="Pfam" id="PF13637">
    <property type="entry name" value="Ank_4"/>
    <property type="match status" value="1"/>
</dbReference>
<evidence type="ECO:0000256" key="2">
    <source>
        <dbReference type="ARBA" id="ARBA00023043"/>
    </source>
</evidence>
<accession>A0ABN8P6V4</accession>
<dbReference type="InterPro" id="IPR036770">
    <property type="entry name" value="Ankyrin_rpt-contain_sf"/>
</dbReference>
<feature type="repeat" description="ANK" evidence="3">
    <location>
        <begin position="63"/>
        <end position="95"/>
    </location>
</feature>
<evidence type="ECO:0000256" key="4">
    <source>
        <dbReference type="SAM" id="MobiDB-lite"/>
    </source>
</evidence>
<dbReference type="SMART" id="SM00248">
    <property type="entry name" value="ANK"/>
    <property type="match status" value="2"/>
</dbReference>
<dbReference type="SUPFAM" id="SSF48403">
    <property type="entry name" value="Ankyrin repeat"/>
    <property type="match status" value="1"/>
</dbReference>
<feature type="region of interest" description="Disordered" evidence="4">
    <location>
        <begin position="204"/>
        <end position="252"/>
    </location>
</feature>
<keyword evidence="2 3" id="KW-0040">ANK repeat</keyword>
<evidence type="ECO:0000256" key="1">
    <source>
        <dbReference type="ARBA" id="ARBA00022737"/>
    </source>
</evidence>
<evidence type="ECO:0000313" key="5">
    <source>
        <dbReference type="EMBL" id="CAH3134547.1"/>
    </source>
</evidence>
<dbReference type="Proteomes" id="UP001159405">
    <property type="component" value="Unassembled WGS sequence"/>
</dbReference>
<dbReference type="Gene3D" id="1.25.40.20">
    <property type="entry name" value="Ankyrin repeat-containing domain"/>
    <property type="match status" value="1"/>
</dbReference>
<keyword evidence="1" id="KW-0677">Repeat</keyword>
<dbReference type="PROSITE" id="PS50088">
    <property type="entry name" value="ANK_REPEAT"/>
    <property type="match status" value="2"/>
</dbReference>
<dbReference type="PANTHER" id="PTHR24171:SF9">
    <property type="entry name" value="ANKYRIN REPEAT DOMAIN-CONTAINING PROTEIN 39"/>
    <property type="match status" value="1"/>
</dbReference>
<dbReference type="InterPro" id="IPR002110">
    <property type="entry name" value="Ankyrin_rpt"/>
</dbReference>
<evidence type="ECO:0000313" key="6">
    <source>
        <dbReference type="Proteomes" id="UP001159405"/>
    </source>
</evidence>
<proteinExistence type="predicted"/>
<gene>
    <name evidence="5" type="ORF">PLOB_00037419</name>
</gene>
<feature type="region of interest" description="Disordered" evidence="4">
    <location>
        <begin position="172"/>
        <end position="192"/>
    </location>
</feature>
<evidence type="ECO:0000256" key="3">
    <source>
        <dbReference type="PROSITE-ProRule" id="PRU00023"/>
    </source>
</evidence>
<protein>
    <submittedName>
        <fullName evidence="5">Uncharacterized protein</fullName>
    </submittedName>
</protein>
<organism evidence="5 6">
    <name type="scientific">Porites lobata</name>
    <dbReference type="NCBI Taxonomy" id="104759"/>
    <lineage>
        <taxon>Eukaryota</taxon>
        <taxon>Metazoa</taxon>
        <taxon>Cnidaria</taxon>
        <taxon>Anthozoa</taxon>
        <taxon>Hexacorallia</taxon>
        <taxon>Scleractinia</taxon>
        <taxon>Fungiina</taxon>
        <taxon>Poritidae</taxon>
        <taxon>Porites</taxon>
    </lineage>
</organism>
<feature type="compositionally biased region" description="Basic and acidic residues" evidence="4">
    <location>
        <begin position="235"/>
        <end position="244"/>
    </location>
</feature>
<sequence length="252" mass="27313">MAAVSGGGEKPLGTSVDYDLQKHLKGLNTATPDLSTLAQKGDEKLVEQFMTEDIQIGGTADEKLQSQLYIACFWGFYDVVKTLLDKGADVNAQNKETLWTPLHAATFQEHGKIVMLLLERNAQPELPDCEGRTAKDFASASDKVWPHFAALNCPRTSKQELIEKGIIKKLEEPSRAGSAGRPGSGPKGRLAAFSRPGSAYVLQTDPFAKKRSNQESIDFPLGSPAGGDVLADTRTQGRGDHADKPAFSLWRS</sequence>
<feature type="repeat" description="ANK" evidence="3">
    <location>
        <begin position="97"/>
        <end position="129"/>
    </location>
</feature>
<reference evidence="5 6" key="1">
    <citation type="submission" date="2022-05" db="EMBL/GenBank/DDBJ databases">
        <authorList>
            <consortium name="Genoscope - CEA"/>
            <person name="William W."/>
        </authorList>
    </citation>
    <scope>NUCLEOTIDE SEQUENCE [LARGE SCALE GENOMIC DNA]</scope>
</reference>
<dbReference type="EMBL" id="CALNXK010000054">
    <property type="protein sequence ID" value="CAH3134547.1"/>
    <property type="molecule type" value="Genomic_DNA"/>
</dbReference>